<dbReference type="Gene3D" id="3.40.50.200">
    <property type="entry name" value="Peptidase S8/S53 domain"/>
    <property type="match status" value="1"/>
</dbReference>
<evidence type="ECO:0000256" key="2">
    <source>
        <dbReference type="SAM" id="MobiDB-lite"/>
    </source>
</evidence>
<evidence type="ECO:0000256" key="1">
    <source>
        <dbReference type="PROSITE-ProRule" id="PRU01240"/>
    </source>
</evidence>
<dbReference type="RefSeq" id="WP_179927990.1">
    <property type="nucleotide sequence ID" value="NZ_JACCDD010000006.1"/>
</dbReference>
<dbReference type="PROSITE" id="PS51257">
    <property type="entry name" value="PROKAR_LIPOPROTEIN"/>
    <property type="match status" value="1"/>
</dbReference>
<comment type="caution">
    <text evidence="4">The sequence shown here is derived from an EMBL/GenBank/DDBJ whole genome shotgun (WGS) entry which is preliminary data.</text>
</comment>
<dbReference type="SUPFAM" id="SSF52743">
    <property type="entry name" value="Subtilisin-like"/>
    <property type="match status" value="1"/>
</dbReference>
<gene>
    <name evidence="4" type="ORF">HZS79_11820</name>
</gene>
<protein>
    <submittedName>
        <fullName evidence="4">S8 family serine peptidase</fullName>
    </submittedName>
</protein>
<proteinExistence type="inferred from homology"/>
<evidence type="ECO:0000313" key="4">
    <source>
        <dbReference type="EMBL" id="NYS45630.1"/>
    </source>
</evidence>
<feature type="region of interest" description="Disordered" evidence="2">
    <location>
        <begin position="26"/>
        <end position="48"/>
    </location>
</feature>
<comment type="similarity">
    <text evidence="1">Belongs to the peptidase S8 family.</text>
</comment>
<reference evidence="4 5" key="1">
    <citation type="journal article" date="2013" name="Antonie Van Leeuwenhoek">
        <title>Halomonas zhaodongensis sp. nov., a slightly halophilic bacterium isolated from saline-alkaline soils in Zhaodong, China.</title>
        <authorList>
            <person name="Jiang J."/>
            <person name="Pan Y."/>
            <person name="Meng L."/>
            <person name="Hu S."/>
            <person name="Zhang X."/>
            <person name="Hu B."/>
            <person name="Meng J."/>
            <person name="Li C."/>
            <person name="Huang H."/>
            <person name="Wang K."/>
            <person name="Su T."/>
        </authorList>
    </citation>
    <scope>NUCLEOTIDE SEQUENCE [LARGE SCALE GENOMIC DNA]</scope>
    <source>
        <strain evidence="4 5">NEAU-ST10-25</strain>
    </source>
</reference>
<organism evidence="4 5">
    <name type="scientific">Vreelandella zhaodongensis</name>
    <name type="common">Halomonas zhaodongensis</name>
    <dbReference type="NCBI Taxonomy" id="1176240"/>
    <lineage>
        <taxon>Bacteria</taxon>
        <taxon>Pseudomonadati</taxon>
        <taxon>Pseudomonadota</taxon>
        <taxon>Gammaproteobacteria</taxon>
        <taxon>Oceanospirillales</taxon>
        <taxon>Halomonadaceae</taxon>
        <taxon>Vreelandella</taxon>
    </lineage>
</organism>
<sequence>MLKQRPLFLAAGIAIGLSLSGCSSSGGGGGGQHASGSSPSRPSPAPLEPGLVRVAVADSAFDVATITSAERVIDSLDVHTNTTDVSGVDEWHGNAVASTITGGSLGSARLDLLKVEDGQGDTFSNALDYAIGEAALRGARVINASFSRRLEASDPRLSFNGVSSGASFQRVVDANDGKGAVYVVSAGNSGGAIDTQGNAIYDRHPDLYRMMLIAVGTTEDGSIHPLSSYPGDDSRLQERTVGAEYANRQEEAQGTSISAARVSEYAAGIVAQWPHLTAREASQRLLDTARQDNELFQHNSCGETGTLNCGAYYLGQGEADIDAALAPEGELVVSQSQRISEGGESADSSFMQLSGAYGNAVAASGVLDNVAVFDALGRDYQLNLGLHAQPRTRRAIQLRDQMEQLSQASAYAKQTQSIEQGNYRFTSSNNSMGDVLSSRFDGTFGDVQLSAFSFAGDQPDPMSGYMESAMMPMISFQAGSELTQAFESVNGVKTRYPLGEQLSLTASHWVGGVNSMESHSDYRANRSDVGLALQVSPALSVSGYVGQLDEQQGLLGASGSGALGLGEQNQMAFAGIGLQAAFNNGFSGFAEFEQGRGSAVGSGLLTRIDDIKAQQMALGVQWSGSGQRADERAAFTLRQPLRIASANALFDVPVGRRLDGSVIRETRSASLEPSGRQLDIELGYAFPTSDRSLWQFNLLHTLEPGHDADAPSDSAAMVNYTYAW</sequence>
<dbReference type="Pfam" id="PF00082">
    <property type="entry name" value="Peptidase_S8"/>
    <property type="match status" value="1"/>
</dbReference>
<keyword evidence="5" id="KW-1185">Reference proteome</keyword>
<dbReference type="InterPro" id="IPR036852">
    <property type="entry name" value="Peptidase_S8/S53_dom_sf"/>
</dbReference>
<dbReference type="PROSITE" id="PS51892">
    <property type="entry name" value="SUBTILASE"/>
    <property type="match status" value="1"/>
</dbReference>
<evidence type="ECO:0000259" key="3">
    <source>
        <dbReference type="Pfam" id="PF00082"/>
    </source>
</evidence>
<comment type="caution">
    <text evidence="1">Lacks conserved residue(s) required for the propagation of feature annotation.</text>
</comment>
<name>A0ABX2SU11_VREZH</name>
<dbReference type="InterPro" id="IPR000209">
    <property type="entry name" value="Peptidase_S8/S53_dom"/>
</dbReference>
<evidence type="ECO:0000313" key="5">
    <source>
        <dbReference type="Proteomes" id="UP000528918"/>
    </source>
</evidence>
<accession>A0ABX2SU11</accession>
<dbReference type="Proteomes" id="UP000528918">
    <property type="component" value="Unassembled WGS sequence"/>
</dbReference>
<dbReference type="EMBL" id="JACCDD010000006">
    <property type="protein sequence ID" value="NYS45630.1"/>
    <property type="molecule type" value="Genomic_DNA"/>
</dbReference>
<feature type="domain" description="Peptidase S8/S53" evidence="3">
    <location>
        <begin position="53"/>
        <end position="295"/>
    </location>
</feature>